<accession>A0A6N7LVU4</accession>
<dbReference type="EMBL" id="WIRE01000001">
    <property type="protein sequence ID" value="MQX53304.1"/>
    <property type="molecule type" value="Genomic_DNA"/>
</dbReference>
<proteinExistence type="predicted"/>
<name>A0A6N7LVU4_9GAMM</name>
<evidence type="ECO:0000313" key="2">
    <source>
        <dbReference type="Proteomes" id="UP000469421"/>
    </source>
</evidence>
<dbReference type="RefSeq" id="WP_153500565.1">
    <property type="nucleotide sequence ID" value="NZ_WIRE01000001.1"/>
</dbReference>
<dbReference type="AlphaFoldDB" id="A0A6N7LVU4"/>
<reference evidence="1 2" key="1">
    <citation type="submission" date="2019-10" db="EMBL/GenBank/DDBJ databases">
        <title>Alcanivorax sp.PA15-N-34 draft genome sequence.</title>
        <authorList>
            <person name="Liao X."/>
            <person name="Shao Z."/>
        </authorList>
    </citation>
    <scope>NUCLEOTIDE SEQUENCE [LARGE SCALE GENOMIC DNA]</scope>
    <source>
        <strain evidence="1 2">PA15-N-34</strain>
    </source>
</reference>
<gene>
    <name evidence="1" type="ORF">GFN93_08585</name>
</gene>
<comment type="caution">
    <text evidence="1">The sequence shown here is derived from an EMBL/GenBank/DDBJ whole genome shotgun (WGS) entry which is preliminary data.</text>
</comment>
<keyword evidence="2" id="KW-1185">Reference proteome</keyword>
<protein>
    <submittedName>
        <fullName evidence="1">Uncharacterized protein</fullName>
    </submittedName>
</protein>
<sequence>MIEEPVLAYVGNYPSEQSVKLEKKIRSEVEKRLKRYPDSNWYSAVGKER</sequence>
<dbReference type="Proteomes" id="UP000469421">
    <property type="component" value="Unassembled WGS sequence"/>
</dbReference>
<organism evidence="1 2">
    <name type="scientific">Alcanivorax sediminis</name>
    <dbReference type="NCBI Taxonomy" id="2663008"/>
    <lineage>
        <taxon>Bacteria</taxon>
        <taxon>Pseudomonadati</taxon>
        <taxon>Pseudomonadota</taxon>
        <taxon>Gammaproteobacteria</taxon>
        <taxon>Oceanospirillales</taxon>
        <taxon>Alcanivoracaceae</taxon>
        <taxon>Alcanivorax</taxon>
    </lineage>
</organism>
<evidence type="ECO:0000313" key="1">
    <source>
        <dbReference type="EMBL" id="MQX53304.1"/>
    </source>
</evidence>